<dbReference type="SUPFAM" id="SSF52540">
    <property type="entry name" value="P-loop containing nucleoside triphosphate hydrolases"/>
    <property type="match status" value="1"/>
</dbReference>
<keyword evidence="2" id="KW-0547">Nucleotide-binding</keyword>
<proteinExistence type="predicted"/>
<feature type="compositionally biased region" description="Gly residues" evidence="1">
    <location>
        <begin position="7"/>
        <end position="20"/>
    </location>
</feature>
<gene>
    <name evidence="2" type="ORF">D9V30_04610</name>
</gene>
<reference evidence="2 3" key="1">
    <citation type="submission" date="2018-10" db="EMBL/GenBank/DDBJ databases">
        <authorList>
            <person name="Li J."/>
        </authorList>
    </citation>
    <scope>NUCLEOTIDE SEQUENCE [LARGE SCALE GENOMIC DNA]</scope>
    <source>
        <strain evidence="2 3">JCM 30549</strain>
    </source>
</reference>
<evidence type="ECO:0000313" key="2">
    <source>
        <dbReference type="EMBL" id="RLP70177.1"/>
    </source>
</evidence>
<feature type="compositionally biased region" description="Basic and acidic residues" evidence="1">
    <location>
        <begin position="21"/>
        <end position="33"/>
    </location>
</feature>
<comment type="caution">
    <text evidence="2">The sequence shown here is derived from an EMBL/GenBank/DDBJ whole genome shotgun (WGS) entry which is preliminary data.</text>
</comment>
<dbReference type="Gene3D" id="3.40.50.300">
    <property type="entry name" value="P-loop containing nucleotide triphosphate hydrolases"/>
    <property type="match status" value="1"/>
</dbReference>
<evidence type="ECO:0000313" key="3">
    <source>
        <dbReference type="Proteomes" id="UP000275395"/>
    </source>
</evidence>
<organism evidence="2 3">
    <name type="scientific">Mycetocola reblochoni</name>
    <dbReference type="NCBI Taxonomy" id="331618"/>
    <lineage>
        <taxon>Bacteria</taxon>
        <taxon>Bacillati</taxon>
        <taxon>Actinomycetota</taxon>
        <taxon>Actinomycetes</taxon>
        <taxon>Micrococcales</taxon>
        <taxon>Microbacteriaceae</taxon>
        <taxon>Mycetocola</taxon>
    </lineage>
</organism>
<dbReference type="InterPro" id="IPR027417">
    <property type="entry name" value="P-loop_NTPase"/>
</dbReference>
<dbReference type="EMBL" id="RCUW01000003">
    <property type="protein sequence ID" value="RLP70177.1"/>
    <property type="molecule type" value="Genomic_DNA"/>
</dbReference>
<dbReference type="Proteomes" id="UP000275395">
    <property type="component" value="Unassembled WGS sequence"/>
</dbReference>
<accession>A0A3L6ZQQ0</accession>
<evidence type="ECO:0000256" key="1">
    <source>
        <dbReference type="SAM" id="MobiDB-lite"/>
    </source>
</evidence>
<sequence length="235" mass="25283">MGPLVTAGGGRSGGGGGGAGDHGRVPRRVDRPRHLPLRGIVTTPGEESARRRALWLVDLVRETPVTRRSTPPTVLIDGPSGAGKSGLALALHRLLPGAELVRLDDVYPGWSGLSAGVGAIGRDLLRPRAAGAAGRWRRWDWAASAPAGLVTVRPDRALIVEGCGTLSADGAPPHAVRVWLDADDAVRRERALRRDAGAFDAHWDMWDEQWSLLRRSRRPELTATVVMGERLRVLR</sequence>
<dbReference type="GO" id="GO:0005524">
    <property type="term" value="F:ATP binding"/>
    <property type="evidence" value="ECO:0007669"/>
    <property type="project" value="UniProtKB-KW"/>
</dbReference>
<dbReference type="AlphaFoldDB" id="A0A3L6ZQQ0"/>
<dbReference type="NCBIfam" id="NF005115">
    <property type="entry name" value="PRK06547.1"/>
    <property type="match status" value="1"/>
</dbReference>
<name>A0A3L6ZQQ0_9MICO</name>
<keyword evidence="2" id="KW-0067">ATP-binding</keyword>
<feature type="region of interest" description="Disordered" evidence="1">
    <location>
        <begin position="1"/>
        <end position="34"/>
    </location>
</feature>
<protein>
    <submittedName>
        <fullName evidence="2">ATP-binding protein</fullName>
    </submittedName>
</protein>